<gene>
    <name evidence="4" type="ORF">S01H4_27435</name>
</gene>
<dbReference type="Pfam" id="PF00830">
    <property type="entry name" value="Ribosomal_L28"/>
    <property type="match status" value="1"/>
</dbReference>
<evidence type="ECO:0000256" key="1">
    <source>
        <dbReference type="ARBA" id="ARBA00008760"/>
    </source>
</evidence>
<evidence type="ECO:0000313" key="4">
    <source>
        <dbReference type="EMBL" id="GAG76817.1"/>
    </source>
</evidence>
<keyword evidence="2" id="KW-0689">Ribosomal protein</keyword>
<evidence type="ECO:0000256" key="3">
    <source>
        <dbReference type="ARBA" id="ARBA00023274"/>
    </source>
</evidence>
<comment type="similarity">
    <text evidence="1">Belongs to the bacterial ribosomal protein bL28 family.</text>
</comment>
<dbReference type="Gene3D" id="2.30.170.40">
    <property type="entry name" value="Ribosomal protein L28/L24"/>
    <property type="match status" value="1"/>
</dbReference>
<proteinExistence type="inferred from homology"/>
<accession>X1B681</accession>
<sequence length="36" mass="4145">RRFLPNLKKVKVIVGKTKKTMRVCTECIKSGRVKKA</sequence>
<evidence type="ECO:0008006" key="5">
    <source>
        <dbReference type="Google" id="ProtNLM"/>
    </source>
</evidence>
<feature type="non-terminal residue" evidence="4">
    <location>
        <position position="1"/>
    </location>
</feature>
<dbReference type="GO" id="GO:0003735">
    <property type="term" value="F:structural constituent of ribosome"/>
    <property type="evidence" value="ECO:0007669"/>
    <property type="project" value="InterPro"/>
</dbReference>
<name>X1B681_9ZZZZ</name>
<organism evidence="4">
    <name type="scientific">marine sediment metagenome</name>
    <dbReference type="NCBI Taxonomy" id="412755"/>
    <lineage>
        <taxon>unclassified sequences</taxon>
        <taxon>metagenomes</taxon>
        <taxon>ecological metagenomes</taxon>
    </lineage>
</organism>
<evidence type="ECO:0000256" key="2">
    <source>
        <dbReference type="ARBA" id="ARBA00022980"/>
    </source>
</evidence>
<comment type="caution">
    <text evidence="4">The sequence shown here is derived from an EMBL/GenBank/DDBJ whole genome shotgun (WGS) entry which is preliminary data.</text>
</comment>
<dbReference type="GO" id="GO:1990904">
    <property type="term" value="C:ribonucleoprotein complex"/>
    <property type="evidence" value="ECO:0007669"/>
    <property type="project" value="UniProtKB-KW"/>
</dbReference>
<dbReference type="SUPFAM" id="SSF143800">
    <property type="entry name" value="L28p-like"/>
    <property type="match status" value="1"/>
</dbReference>
<dbReference type="InterPro" id="IPR034704">
    <property type="entry name" value="Ribosomal_bL28/bL31-like_sf"/>
</dbReference>
<dbReference type="EMBL" id="BART01013411">
    <property type="protein sequence ID" value="GAG76817.1"/>
    <property type="molecule type" value="Genomic_DNA"/>
</dbReference>
<dbReference type="GO" id="GO:0005840">
    <property type="term" value="C:ribosome"/>
    <property type="evidence" value="ECO:0007669"/>
    <property type="project" value="UniProtKB-KW"/>
</dbReference>
<dbReference type="InterPro" id="IPR026569">
    <property type="entry name" value="Ribosomal_bL28"/>
</dbReference>
<reference evidence="4" key="1">
    <citation type="journal article" date="2014" name="Front. Microbiol.">
        <title>High frequency of phylogenetically diverse reductive dehalogenase-homologous genes in deep subseafloor sedimentary metagenomes.</title>
        <authorList>
            <person name="Kawai M."/>
            <person name="Futagami T."/>
            <person name="Toyoda A."/>
            <person name="Takaki Y."/>
            <person name="Nishi S."/>
            <person name="Hori S."/>
            <person name="Arai W."/>
            <person name="Tsubouchi T."/>
            <person name="Morono Y."/>
            <person name="Uchiyama I."/>
            <person name="Ito T."/>
            <person name="Fujiyama A."/>
            <person name="Inagaki F."/>
            <person name="Takami H."/>
        </authorList>
    </citation>
    <scope>NUCLEOTIDE SEQUENCE</scope>
    <source>
        <strain evidence="4">Expedition CK06-06</strain>
    </source>
</reference>
<dbReference type="InterPro" id="IPR037147">
    <property type="entry name" value="Ribosomal_bL28_sf"/>
</dbReference>
<keyword evidence="3" id="KW-0687">Ribonucleoprotein</keyword>
<dbReference type="AlphaFoldDB" id="X1B681"/>
<protein>
    <recommendedName>
        <fullName evidence="5">50S ribosomal protein L28</fullName>
    </recommendedName>
</protein>